<dbReference type="PROSITE" id="PS51318">
    <property type="entry name" value="TAT"/>
    <property type="match status" value="1"/>
</dbReference>
<dbReference type="GO" id="GO:0004222">
    <property type="term" value="F:metalloendopeptidase activity"/>
    <property type="evidence" value="ECO:0007669"/>
    <property type="project" value="TreeGrafter"/>
</dbReference>
<dbReference type="AlphaFoldDB" id="A0A4Q7Y198"/>
<organism evidence="3 4">
    <name type="scientific">Blastococcus saxobsidens</name>
    <dbReference type="NCBI Taxonomy" id="138336"/>
    <lineage>
        <taxon>Bacteria</taxon>
        <taxon>Bacillati</taxon>
        <taxon>Actinomycetota</taxon>
        <taxon>Actinomycetes</taxon>
        <taxon>Geodermatophilales</taxon>
        <taxon>Geodermatophilaceae</taxon>
        <taxon>Blastococcus</taxon>
    </lineage>
</organism>
<dbReference type="PANTHER" id="PTHR21666">
    <property type="entry name" value="PEPTIDASE-RELATED"/>
    <property type="match status" value="1"/>
</dbReference>
<feature type="domain" description="M23ase beta-sheet core" evidence="2">
    <location>
        <begin position="152"/>
        <end position="249"/>
    </location>
</feature>
<gene>
    <name evidence="3" type="ORF">BKA19_0157</name>
</gene>
<protein>
    <submittedName>
        <fullName evidence="3">Murein DD-endopeptidase MepM/ murein hydrolase activator NlpD</fullName>
    </submittedName>
</protein>
<dbReference type="InterPro" id="IPR006311">
    <property type="entry name" value="TAT_signal"/>
</dbReference>
<feature type="region of interest" description="Disordered" evidence="1">
    <location>
        <begin position="1"/>
        <end position="31"/>
    </location>
</feature>
<sequence length="260" mass="26720">MDARNGEPRTELLGAVGSPSGRAAARQARRAAPVAARRRPALLLAALLTGGVAAAGLGLPGAPAASADATSVADAQAMLLTADEGVEMLPQASITVAEAEERLREVAASRAERDEREAAAAAAAAEAARPKAVLPVAGARLTSGYGGRWGTFHYGIDLAAPMRTPEYAAMDGVVLRAGSASGFGLAVYILHENGDVTVYGHMDKILVKPGQYVEAGETIALVGNRGQSTGPHLHFEVHQGGLDGKRIDPIPWLAARGVRI</sequence>
<dbReference type="CDD" id="cd12797">
    <property type="entry name" value="M23_peptidase"/>
    <property type="match status" value="1"/>
</dbReference>
<dbReference type="EMBL" id="SHKV01000001">
    <property type="protein sequence ID" value="RZU30540.1"/>
    <property type="molecule type" value="Genomic_DNA"/>
</dbReference>
<evidence type="ECO:0000259" key="2">
    <source>
        <dbReference type="Pfam" id="PF01551"/>
    </source>
</evidence>
<keyword evidence="4" id="KW-1185">Reference proteome</keyword>
<reference evidence="3 4" key="1">
    <citation type="submission" date="2019-02" db="EMBL/GenBank/DDBJ databases">
        <title>Sequencing the genomes of 1000 actinobacteria strains.</title>
        <authorList>
            <person name="Klenk H.-P."/>
        </authorList>
    </citation>
    <scope>NUCLEOTIDE SEQUENCE [LARGE SCALE GENOMIC DNA]</scope>
    <source>
        <strain evidence="3 4">DSM 44509</strain>
    </source>
</reference>
<evidence type="ECO:0000313" key="3">
    <source>
        <dbReference type="EMBL" id="RZU30540.1"/>
    </source>
</evidence>
<dbReference type="Proteomes" id="UP000292507">
    <property type="component" value="Unassembled WGS sequence"/>
</dbReference>
<feature type="compositionally biased region" description="Basic and acidic residues" evidence="1">
    <location>
        <begin position="1"/>
        <end position="10"/>
    </location>
</feature>
<name>A0A4Q7Y198_9ACTN</name>
<dbReference type="Pfam" id="PF01551">
    <property type="entry name" value="Peptidase_M23"/>
    <property type="match status" value="1"/>
</dbReference>
<dbReference type="PANTHER" id="PTHR21666:SF270">
    <property type="entry name" value="MUREIN HYDROLASE ACTIVATOR ENVC"/>
    <property type="match status" value="1"/>
</dbReference>
<dbReference type="SUPFAM" id="SSF51261">
    <property type="entry name" value="Duplicated hybrid motif"/>
    <property type="match status" value="1"/>
</dbReference>
<comment type="caution">
    <text evidence="3">The sequence shown here is derived from an EMBL/GenBank/DDBJ whole genome shotgun (WGS) entry which is preliminary data.</text>
</comment>
<dbReference type="InterPro" id="IPR016047">
    <property type="entry name" value="M23ase_b-sheet_dom"/>
</dbReference>
<evidence type="ECO:0000256" key="1">
    <source>
        <dbReference type="SAM" id="MobiDB-lite"/>
    </source>
</evidence>
<evidence type="ECO:0000313" key="4">
    <source>
        <dbReference type="Proteomes" id="UP000292507"/>
    </source>
</evidence>
<dbReference type="RefSeq" id="WP_104528630.1">
    <property type="nucleotide sequence ID" value="NZ_POQT01000016.1"/>
</dbReference>
<dbReference type="Gene3D" id="2.70.70.10">
    <property type="entry name" value="Glucose Permease (Domain IIA)"/>
    <property type="match status" value="1"/>
</dbReference>
<proteinExistence type="predicted"/>
<dbReference type="OrthoDB" id="5244067at2"/>
<dbReference type="InterPro" id="IPR050570">
    <property type="entry name" value="Cell_wall_metabolism_enzyme"/>
</dbReference>
<accession>A0A4Q7Y198</accession>
<feature type="compositionally biased region" description="Low complexity" evidence="1">
    <location>
        <begin position="17"/>
        <end position="31"/>
    </location>
</feature>
<dbReference type="InterPro" id="IPR011055">
    <property type="entry name" value="Dup_hybrid_motif"/>
</dbReference>
<keyword evidence="3" id="KW-0378">Hydrolase</keyword>